<evidence type="ECO:0000313" key="3">
    <source>
        <dbReference type="EMBL" id="QKM60276.1"/>
    </source>
</evidence>
<dbReference type="GO" id="GO:0004222">
    <property type="term" value="F:metalloendopeptidase activity"/>
    <property type="evidence" value="ECO:0007669"/>
    <property type="project" value="TreeGrafter"/>
</dbReference>
<keyword evidence="1" id="KW-0175">Coiled coil</keyword>
<sequence>MQILIMTGPHSKVREISLTARHVVFGGALSFALLVGANIAINDFTSETKDILHAMEKKDLLEKRFIANSEDDYETKLMELQARLDEAQRNLAQLDDLRIALSKTNGVSVAGYSPNYSANYGSNVVHLGNAQGGPLSPANVVINLGNQGEQYGARLDRTVQDSIALSNRVQEAQKSLTQTWDVSNSIPTASPLPLMPQASSGLGYRVDPITQQTAWHEGTDFPAAYGTPILATAEGVVIRAAWDQEYGYVVDVQHKNAVVTRYAHAQEILVKQGDFVKQSQAIAKVGSTGRSTGPHLHYEVLRDGVTLGRN</sequence>
<feature type="domain" description="M23ase beta-sheet core" evidence="2">
    <location>
        <begin position="216"/>
        <end position="305"/>
    </location>
</feature>
<dbReference type="KEGG" id="pard:DN92_04010"/>
<dbReference type="PANTHER" id="PTHR21666">
    <property type="entry name" value="PEPTIDASE-RELATED"/>
    <property type="match status" value="1"/>
</dbReference>
<dbReference type="CDD" id="cd12797">
    <property type="entry name" value="M23_peptidase"/>
    <property type="match status" value="1"/>
</dbReference>
<gene>
    <name evidence="3" type="ORF">DN92_04010</name>
</gene>
<dbReference type="Gene3D" id="2.70.70.10">
    <property type="entry name" value="Glucose Permease (Domain IIA)"/>
    <property type="match status" value="1"/>
</dbReference>
<dbReference type="InterPro" id="IPR050570">
    <property type="entry name" value="Cell_wall_metabolism_enzyme"/>
</dbReference>
<accession>A0A6M9PQZ0</accession>
<dbReference type="SUPFAM" id="SSF51261">
    <property type="entry name" value="Duplicated hybrid motif"/>
    <property type="match status" value="1"/>
</dbReference>
<organism evidence="3 4">
    <name type="scientific">Polynucleobacter arcticus</name>
    <dbReference type="NCBI Taxonomy" id="1743165"/>
    <lineage>
        <taxon>Bacteria</taxon>
        <taxon>Pseudomonadati</taxon>
        <taxon>Pseudomonadota</taxon>
        <taxon>Betaproteobacteria</taxon>
        <taxon>Burkholderiales</taxon>
        <taxon>Burkholderiaceae</taxon>
        <taxon>Polynucleobacter</taxon>
    </lineage>
</organism>
<dbReference type="InterPro" id="IPR016047">
    <property type="entry name" value="M23ase_b-sheet_dom"/>
</dbReference>
<evidence type="ECO:0000313" key="4">
    <source>
        <dbReference type="Proteomes" id="UP000501090"/>
    </source>
</evidence>
<dbReference type="InterPro" id="IPR011055">
    <property type="entry name" value="Dup_hybrid_motif"/>
</dbReference>
<proteinExistence type="predicted"/>
<reference evidence="3 4" key="1">
    <citation type="submission" date="2018-04" db="EMBL/GenBank/DDBJ databases">
        <title>Polynucleobacter sp. UK-Long2-W17 genome.</title>
        <authorList>
            <person name="Hahn M.W."/>
        </authorList>
    </citation>
    <scope>NUCLEOTIDE SEQUENCE [LARGE SCALE GENOMIC DNA]</scope>
    <source>
        <strain evidence="3 4">UK-Long2-W17</strain>
    </source>
</reference>
<dbReference type="AlphaFoldDB" id="A0A6M9PQZ0"/>
<dbReference type="Pfam" id="PF01551">
    <property type="entry name" value="Peptidase_M23"/>
    <property type="match status" value="1"/>
</dbReference>
<protein>
    <recommendedName>
        <fullName evidence="2">M23ase beta-sheet core domain-containing protein</fullName>
    </recommendedName>
</protein>
<feature type="coiled-coil region" evidence="1">
    <location>
        <begin position="70"/>
        <end position="104"/>
    </location>
</feature>
<dbReference type="PANTHER" id="PTHR21666:SF270">
    <property type="entry name" value="MUREIN HYDROLASE ACTIVATOR ENVC"/>
    <property type="match status" value="1"/>
</dbReference>
<evidence type="ECO:0000256" key="1">
    <source>
        <dbReference type="SAM" id="Coils"/>
    </source>
</evidence>
<keyword evidence="4" id="KW-1185">Reference proteome</keyword>
<evidence type="ECO:0000259" key="2">
    <source>
        <dbReference type="Pfam" id="PF01551"/>
    </source>
</evidence>
<dbReference type="Proteomes" id="UP000501090">
    <property type="component" value="Chromosome"/>
</dbReference>
<dbReference type="EMBL" id="CP028940">
    <property type="protein sequence ID" value="QKM60276.1"/>
    <property type="molecule type" value="Genomic_DNA"/>
</dbReference>
<name>A0A6M9PQZ0_9BURK</name>